<evidence type="ECO:0000259" key="1">
    <source>
        <dbReference type="Pfam" id="PF03446"/>
    </source>
</evidence>
<accession>A0A8T1P7L6</accession>
<evidence type="ECO:0000313" key="4">
    <source>
        <dbReference type="Proteomes" id="UP000811609"/>
    </source>
</evidence>
<keyword evidence="4" id="KW-1185">Reference proteome</keyword>
<dbReference type="GO" id="GO:0050661">
    <property type="term" value="F:NADP binding"/>
    <property type="evidence" value="ECO:0007669"/>
    <property type="project" value="InterPro"/>
</dbReference>
<organism evidence="3 4">
    <name type="scientific">Carya illinoinensis</name>
    <name type="common">Pecan</name>
    <dbReference type="NCBI Taxonomy" id="32201"/>
    <lineage>
        <taxon>Eukaryota</taxon>
        <taxon>Viridiplantae</taxon>
        <taxon>Streptophyta</taxon>
        <taxon>Embryophyta</taxon>
        <taxon>Tracheophyta</taxon>
        <taxon>Spermatophyta</taxon>
        <taxon>Magnoliopsida</taxon>
        <taxon>eudicotyledons</taxon>
        <taxon>Gunneridae</taxon>
        <taxon>Pentapetalae</taxon>
        <taxon>rosids</taxon>
        <taxon>fabids</taxon>
        <taxon>Fagales</taxon>
        <taxon>Juglandaceae</taxon>
        <taxon>Carya</taxon>
    </lineage>
</organism>
<dbReference type="PANTHER" id="PTHR43060">
    <property type="entry name" value="3-HYDROXYISOBUTYRATE DEHYDROGENASE-LIKE 1, MITOCHONDRIAL-RELATED"/>
    <property type="match status" value="1"/>
</dbReference>
<protein>
    <submittedName>
        <fullName evidence="3">Uncharacterized protein</fullName>
    </submittedName>
</protein>
<name>A0A8T1P7L6_CARIL</name>
<dbReference type="Proteomes" id="UP000811609">
    <property type="component" value="Chromosome 10"/>
</dbReference>
<dbReference type="AlphaFoldDB" id="A0A8T1P7L6"/>
<dbReference type="Pfam" id="PF14833">
    <property type="entry name" value="NAD_binding_11"/>
    <property type="match status" value="1"/>
</dbReference>
<comment type="caution">
    <text evidence="3">The sequence shown here is derived from an EMBL/GenBank/DDBJ whole genome shotgun (WGS) entry which is preliminary data.</text>
</comment>
<dbReference type="GO" id="GO:0016616">
    <property type="term" value="F:oxidoreductase activity, acting on the CH-OH group of donors, NAD or NADP as acceptor"/>
    <property type="evidence" value="ECO:0007669"/>
    <property type="project" value="UniProtKB-ARBA"/>
</dbReference>
<proteinExistence type="predicted"/>
<sequence>MAFAIGELMDGESVATEGVAALIVLISHADNLNDVIFGNEGALKGLHRDVVVILCSTLLPSDIRNLEKHLTDDCAIAYLVDAYASRGKSELLDGKVMITSSGRSDAIARAQPFLSAMCDKLYIFESEVGAGSKINMVNDLLEGIHLVASLEAISLGVKAGIHPWIVYDIISTAAGNSW</sequence>
<evidence type="ECO:0000259" key="2">
    <source>
        <dbReference type="Pfam" id="PF14833"/>
    </source>
</evidence>
<dbReference type="PANTHER" id="PTHR43060:SF17">
    <property type="entry name" value="L-THREONATE DEHYDROGENASE"/>
    <property type="match status" value="1"/>
</dbReference>
<dbReference type="Pfam" id="PF03446">
    <property type="entry name" value="NAD_binding_2"/>
    <property type="match status" value="1"/>
</dbReference>
<dbReference type="InterPro" id="IPR029154">
    <property type="entry name" value="HIBADH-like_NADP-bd"/>
</dbReference>
<reference evidence="3" key="1">
    <citation type="submission" date="2020-12" db="EMBL/GenBank/DDBJ databases">
        <title>WGS assembly of Carya illinoinensis cv. Pawnee.</title>
        <authorList>
            <person name="Platts A."/>
            <person name="Shu S."/>
            <person name="Wright S."/>
            <person name="Barry K."/>
            <person name="Edger P."/>
            <person name="Pires J.C."/>
            <person name="Schmutz J."/>
        </authorList>
    </citation>
    <scope>NUCLEOTIDE SEQUENCE</scope>
    <source>
        <tissue evidence="3">Leaf</tissue>
    </source>
</reference>
<dbReference type="GO" id="GO:0051287">
    <property type="term" value="F:NAD binding"/>
    <property type="evidence" value="ECO:0007669"/>
    <property type="project" value="InterPro"/>
</dbReference>
<feature type="domain" description="6-phosphogluconate dehydrogenase NADP-binding" evidence="1">
    <location>
        <begin position="15"/>
        <end position="122"/>
    </location>
</feature>
<dbReference type="EMBL" id="CM031818">
    <property type="protein sequence ID" value="KAG6638635.1"/>
    <property type="molecule type" value="Genomic_DNA"/>
</dbReference>
<feature type="domain" description="3-hydroxyisobutyrate dehydrogenase-like NAD-binding" evidence="2">
    <location>
        <begin position="129"/>
        <end position="178"/>
    </location>
</feature>
<gene>
    <name evidence="3" type="ORF">CIPAW_10G048800</name>
</gene>
<evidence type="ECO:0000313" key="3">
    <source>
        <dbReference type="EMBL" id="KAG6638635.1"/>
    </source>
</evidence>
<dbReference type="InterPro" id="IPR006115">
    <property type="entry name" value="6PGDH_NADP-bd"/>
</dbReference>